<feature type="non-terminal residue" evidence="1">
    <location>
        <position position="86"/>
    </location>
</feature>
<dbReference type="AlphaFoldDB" id="A0A0B2QK09"/>
<sequence>VQHHYIQFESLFRGKKLRRVRLLVWHATCWCLWLYRNSVIFKDNFFPDVQNVVYHIQRISWTWMKYKGHGSSSLSFANWCTSPLLC</sequence>
<organism evidence="1">
    <name type="scientific">Glycine soja</name>
    <name type="common">Wild soybean</name>
    <dbReference type="NCBI Taxonomy" id="3848"/>
    <lineage>
        <taxon>Eukaryota</taxon>
        <taxon>Viridiplantae</taxon>
        <taxon>Streptophyta</taxon>
        <taxon>Embryophyta</taxon>
        <taxon>Tracheophyta</taxon>
        <taxon>Spermatophyta</taxon>
        <taxon>Magnoliopsida</taxon>
        <taxon>eudicotyledons</taxon>
        <taxon>Gunneridae</taxon>
        <taxon>Pentapetalae</taxon>
        <taxon>rosids</taxon>
        <taxon>fabids</taxon>
        <taxon>Fabales</taxon>
        <taxon>Fabaceae</taxon>
        <taxon>Papilionoideae</taxon>
        <taxon>50 kb inversion clade</taxon>
        <taxon>NPAAA clade</taxon>
        <taxon>indigoferoid/millettioid clade</taxon>
        <taxon>Phaseoleae</taxon>
        <taxon>Glycine</taxon>
        <taxon>Glycine subgen. Soja</taxon>
    </lineage>
</organism>
<accession>A0A0B2QK09</accession>
<gene>
    <name evidence="1" type="ORF">glysoja_033247</name>
</gene>
<dbReference type="Proteomes" id="UP000053555">
    <property type="component" value="Unassembled WGS sequence"/>
</dbReference>
<evidence type="ECO:0000313" key="1">
    <source>
        <dbReference type="EMBL" id="KHN20559.1"/>
    </source>
</evidence>
<proteinExistence type="predicted"/>
<protein>
    <submittedName>
        <fullName evidence="1">Uncharacterized protein</fullName>
    </submittedName>
</protein>
<feature type="non-terminal residue" evidence="1">
    <location>
        <position position="1"/>
    </location>
</feature>
<dbReference type="EMBL" id="KN658421">
    <property type="protein sequence ID" value="KHN20559.1"/>
    <property type="molecule type" value="Genomic_DNA"/>
</dbReference>
<reference evidence="1" key="1">
    <citation type="submission" date="2014-07" db="EMBL/GenBank/DDBJ databases">
        <title>Identification of a novel salt tolerance gene in wild soybean by whole-genome sequencing.</title>
        <authorList>
            <person name="Lam H.-M."/>
            <person name="Qi X."/>
            <person name="Li M.-W."/>
            <person name="Liu X."/>
            <person name="Xie M."/>
            <person name="Ni M."/>
            <person name="Xu X."/>
        </authorList>
    </citation>
    <scope>NUCLEOTIDE SEQUENCE [LARGE SCALE GENOMIC DNA]</scope>
    <source>
        <tissue evidence="1">Root</tissue>
    </source>
</reference>
<name>A0A0B2QK09_GLYSO</name>